<comment type="caution">
    <text evidence="2">The sequence shown here is derived from an EMBL/GenBank/DDBJ whole genome shotgun (WGS) entry which is preliminary data.</text>
</comment>
<keyword evidence="3" id="KW-1185">Reference proteome</keyword>
<evidence type="ECO:0000256" key="1">
    <source>
        <dbReference type="SAM" id="MobiDB-lite"/>
    </source>
</evidence>
<reference evidence="2 3" key="1">
    <citation type="submission" date="2020-02" db="EMBL/GenBank/DDBJ databases">
        <authorList>
            <person name="Ma Q."/>
            <person name="Huang Y."/>
            <person name="Song X."/>
            <person name="Pei D."/>
        </authorList>
    </citation>
    <scope>NUCLEOTIDE SEQUENCE [LARGE SCALE GENOMIC DNA]</scope>
    <source>
        <strain evidence="2">Sxm20200214</strain>
        <tissue evidence="2">Leaf</tissue>
    </source>
</reference>
<dbReference type="AlphaFoldDB" id="A0A8X7V7T1"/>
<sequence>MQHRMEPRSSSCVIRRIDISHLRGNEFSSIGTVSITSSSASTYANVAASKEIRNNELKSSLSRNSLAPSKNSRNELILGAMA</sequence>
<proteinExistence type="predicted"/>
<feature type="region of interest" description="Disordered" evidence="1">
    <location>
        <begin position="57"/>
        <end position="82"/>
    </location>
</feature>
<dbReference type="Proteomes" id="UP000886595">
    <property type="component" value="Unassembled WGS sequence"/>
</dbReference>
<accession>A0A8X7V7T1</accession>
<evidence type="ECO:0000313" key="3">
    <source>
        <dbReference type="Proteomes" id="UP000886595"/>
    </source>
</evidence>
<organism evidence="2 3">
    <name type="scientific">Brassica carinata</name>
    <name type="common">Ethiopian mustard</name>
    <name type="synonym">Abyssinian cabbage</name>
    <dbReference type="NCBI Taxonomy" id="52824"/>
    <lineage>
        <taxon>Eukaryota</taxon>
        <taxon>Viridiplantae</taxon>
        <taxon>Streptophyta</taxon>
        <taxon>Embryophyta</taxon>
        <taxon>Tracheophyta</taxon>
        <taxon>Spermatophyta</taxon>
        <taxon>Magnoliopsida</taxon>
        <taxon>eudicotyledons</taxon>
        <taxon>Gunneridae</taxon>
        <taxon>Pentapetalae</taxon>
        <taxon>rosids</taxon>
        <taxon>malvids</taxon>
        <taxon>Brassicales</taxon>
        <taxon>Brassicaceae</taxon>
        <taxon>Brassiceae</taxon>
        <taxon>Brassica</taxon>
    </lineage>
</organism>
<name>A0A8X7V7T1_BRACI</name>
<evidence type="ECO:0000313" key="2">
    <source>
        <dbReference type="EMBL" id="KAG2306570.1"/>
    </source>
</evidence>
<protein>
    <submittedName>
        <fullName evidence="2">Uncharacterized protein</fullName>
    </submittedName>
</protein>
<dbReference type="EMBL" id="JAAMPC010000006">
    <property type="protein sequence ID" value="KAG2306570.1"/>
    <property type="molecule type" value="Genomic_DNA"/>
</dbReference>
<feature type="compositionally biased region" description="Polar residues" evidence="1">
    <location>
        <begin position="57"/>
        <end position="71"/>
    </location>
</feature>
<gene>
    <name evidence="2" type="ORF">Bca52824_026318</name>
</gene>